<protein>
    <recommendedName>
        <fullName evidence="4">Class III signal peptide-containing protein</fullName>
    </recommendedName>
</protein>
<keyword evidence="1" id="KW-0472">Membrane</keyword>
<dbReference type="AlphaFoldDB" id="A0A0X1KKQ4"/>
<sequence>MSSSRAKAQTAIEVLFIAGLVLIGAAIILPGYMDSNTDTVVLMHVKNAADNACSYLGTGVAVEDPEHSSLNTLIEGVNYSSISCRVSRVFVASSTKDSISLNVTVIYSGPLDVGKVENAISGFIESWLESKGFSRVNGALSYGGKTVSVTVKVVRR</sequence>
<accession>A0A0X1KKQ4</accession>
<reference evidence="2 3" key="1">
    <citation type="submission" date="2014-01" db="EMBL/GenBank/DDBJ databases">
        <title>Genome sequencing of Thermococcus guaymasensis.</title>
        <authorList>
            <person name="Zhang X."/>
            <person name="Alvare G."/>
            <person name="Fristensky B."/>
            <person name="Chen L."/>
            <person name="Suen T."/>
            <person name="Chen Q."/>
            <person name="Ma K."/>
        </authorList>
    </citation>
    <scope>NUCLEOTIDE SEQUENCE [LARGE SCALE GENOMIC DNA]</scope>
    <source>
        <strain evidence="2 3">DSM 11113</strain>
    </source>
</reference>
<feature type="transmembrane region" description="Helical" evidence="1">
    <location>
        <begin position="12"/>
        <end position="33"/>
    </location>
</feature>
<keyword evidence="1" id="KW-0812">Transmembrane</keyword>
<keyword evidence="3" id="KW-1185">Reference proteome</keyword>
<dbReference type="OrthoDB" id="100210at2157"/>
<dbReference type="EMBL" id="CP007140">
    <property type="protein sequence ID" value="AJC71853.1"/>
    <property type="molecule type" value="Genomic_DNA"/>
</dbReference>
<proteinExistence type="predicted"/>
<dbReference type="STRING" id="1432656.X802_06525"/>
<dbReference type="Proteomes" id="UP000062043">
    <property type="component" value="Chromosome"/>
</dbReference>
<dbReference type="GeneID" id="27135310"/>
<dbReference type="RefSeq" id="WP_062371964.1">
    <property type="nucleotide sequence ID" value="NZ_CP007140.1"/>
</dbReference>
<keyword evidence="1" id="KW-1133">Transmembrane helix</keyword>
<dbReference type="PATRIC" id="fig|1432656.3.peg.1266"/>
<gene>
    <name evidence="2" type="ORF">X802_06525</name>
</gene>
<evidence type="ECO:0000313" key="2">
    <source>
        <dbReference type="EMBL" id="AJC71853.1"/>
    </source>
</evidence>
<evidence type="ECO:0000256" key="1">
    <source>
        <dbReference type="SAM" id="Phobius"/>
    </source>
</evidence>
<evidence type="ECO:0008006" key="4">
    <source>
        <dbReference type="Google" id="ProtNLM"/>
    </source>
</evidence>
<evidence type="ECO:0000313" key="3">
    <source>
        <dbReference type="Proteomes" id="UP000062043"/>
    </source>
</evidence>
<dbReference type="KEGG" id="tgy:X802_06525"/>
<name>A0A0X1KKQ4_9EURY</name>
<organism evidence="2 3">
    <name type="scientific">Thermococcus guaymasensis DSM 11113</name>
    <dbReference type="NCBI Taxonomy" id="1432656"/>
    <lineage>
        <taxon>Archaea</taxon>
        <taxon>Methanobacteriati</taxon>
        <taxon>Methanobacteriota</taxon>
        <taxon>Thermococci</taxon>
        <taxon>Thermococcales</taxon>
        <taxon>Thermococcaceae</taxon>
        <taxon>Thermococcus</taxon>
    </lineage>
</organism>